<sequence>MALKNHFQFKVFKSDTTRFEAKCVAESCTWRVRAIRTNDDAFFRVMCIEATYTCLNEQLQYGHRQADIIAVDGIFFKGKFQGTLIVSIAQDGNEKIFPVAFGVVDSENDAS</sequence>
<dbReference type="EMBL" id="CM051397">
    <property type="protein sequence ID" value="KAJ4721030.1"/>
    <property type="molecule type" value="Genomic_DNA"/>
</dbReference>
<keyword evidence="2" id="KW-1185">Reference proteome</keyword>
<reference evidence="1 2" key="1">
    <citation type="journal article" date="2023" name="Science">
        <title>Complex scaffold remodeling in plant triterpene biosynthesis.</title>
        <authorList>
            <person name="De La Pena R."/>
            <person name="Hodgson H."/>
            <person name="Liu J.C."/>
            <person name="Stephenson M.J."/>
            <person name="Martin A.C."/>
            <person name="Owen C."/>
            <person name="Harkess A."/>
            <person name="Leebens-Mack J."/>
            <person name="Jimenez L.E."/>
            <person name="Osbourn A."/>
            <person name="Sattely E.S."/>
        </authorList>
    </citation>
    <scope>NUCLEOTIDE SEQUENCE [LARGE SCALE GENOMIC DNA]</scope>
    <source>
        <strain evidence="2">cv. JPN11</strain>
        <tissue evidence="1">Leaf</tissue>
    </source>
</reference>
<proteinExistence type="predicted"/>
<organism evidence="1 2">
    <name type="scientific">Melia azedarach</name>
    <name type="common">Chinaberry tree</name>
    <dbReference type="NCBI Taxonomy" id="155640"/>
    <lineage>
        <taxon>Eukaryota</taxon>
        <taxon>Viridiplantae</taxon>
        <taxon>Streptophyta</taxon>
        <taxon>Embryophyta</taxon>
        <taxon>Tracheophyta</taxon>
        <taxon>Spermatophyta</taxon>
        <taxon>Magnoliopsida</taxon>
        <taxon>eudicotyledons</taxon>
        <taxon>Gunneridae</taxon>
        <taxon>Pentapetalae</taxon>
        <taxon>rosids</taxon>
        <taxon>malvids</taxon>
        <taxon>Sapindales</taxon>
        <taxon>Meliaceae</taxon>
        <taxon>Melia</taxon>
    </lineage>
</organism>
<protein>
    <submittedName>
        <fullName evidence="1">Protein FAR1-RELATED SEQUENCE 4-like</fullName>
    </submittedName>
</protein>
<evidence type="ECO:0000313" key="1">
    <source>
        <dbReference type="EMBL" id="KAJ4721030.1"/>
    </source>
</evidence>
<gene>
    <name evidence="1" type="ORF">OWV82_008759</name>
</gene>
<comment type="caution">
    <text evidence="1">The sequence shown here is derived from an EMBL/GenBank/DDBJ whole genome shotgun (WGS) entry which is preliminary data.</text>
</comment>
<name>A0ACC1YB89_MELAZ</name>
<evidence type="ECO:0000313" key="2">
    <source>
        <dbReference type="Proteomes" id="UP001164539"/>
    </source>
</evidence>
<accession>A0ACC1YB89</accession>
<dbReference type="Proteomes" id="UP001164539">
    <property type="component" value="Chromosome 4"/>
</dbReference>